<dbReference type="OrthoDB" id="1150409at2"/>
<dbReference type="SUPFAM" id="SSF48452">
    <property type="entry name" value="TPR-like"/>
    <property type="match status" value="1"/>
</dbReference>
<dbReference type="InterPro" id="IPR053163">
    <property type="entry name" value="HTH-type_regulator_Rgg"/>
</dbReference>
<dbReference type="PROSITE" id="PS50943">
    <property type="entry name" value="HTH_CROC1"/>
    <property type="match status" value="1"/>
</dbReference>
<evidence type="ECO:0000313" key="2">
    <source>
        <dbReference type="EMBL" id="GEN46206.1"/>
    </source>
</evidence>
<name>A0A511W527_9BACI</name>
<dbReference type="AlphaFoldDB" id="A0A511W527"/>
<comment type="caution">
    <text evidence="2">The sequence shown here is derived from an EMBL/GenBank/DDBJ whole genome shotgun (WGS) entry which is preliminary data.</text>
</comment>
<organism evidence="2 3">
    <name type="scientific">Alkalibacillus haloalkaliphilus</name>
    <dbReference type="NCBI Taxonomy" id="94136"/>
    <lineage>
        <taxon>Bacteria</taxon>
        <taxon>Bacillati</taxon>
        <taxon>Bacillota</taxon>
        <taxon>Bacilli</taxon>
        <taxon>Bacillales</taxon>
        <taxon>Bacillaceae</taxon>
        <taxon>Alkalibacillus</taxon>
    </lineage>
</organism>
<dbReference type="InterPro" id="IPR011990">
    <property type="entry name" value="TPR-like_helical_dom_sf"/>
</dbReference>
<dbReference type="Pfam" id="PF18768">
    <property type="entry name" value="RNPP_C"/>
    <property type="match status" value="1"/>
</dbReference>
<gene>
    <name evidence="2" type="ORF">AHA02nite_19820</name>
</gene>
<dbReference type="CDD" id="cd00093">
    <property type="entry name" value="HTH_XRE"/>
    <property type="match status" value="1"/>
</dbReference>
<dbReference type="Gene3D" id="1.25.40.10">
    <property type="entry name" value="Tetratricopeptide repeat domain"/>
    <property type="match status" value="1"/>
</dbReference>
<protein>
    <submittedName>
        <fullName evidence="2">Transcriptional regulator</fullName>
    </submittedName>
</protein>
<proteinExistence type="predicted"/>
<dbReference type="SMART" id="SM00530">
    <property type="entry name" value="HTH_XRE"/>
    <property type="match status" value="1"/>
</dbReference>
<reference evidence="2 3" key="1">
    <citation type="submission" date="2019-07" db="EMBL/GenBank/DDBJ databases">
        <title>Whole genome shotgun sequence of Alkalibacillus haloalkaliphilus NBRC 103110.</title>
        <authorList>
            <person name="Hosoyama A."/>
            <person name="Uohara A."/>
            <person name="Ohji S."/>
            <person name="Ichikawa N."/>
        </authorList>
    </citation>
    <scope>NUCLEOTIDE SEQUENCE [LARGE SCALE GENOMIC DNA]</scope>
    <source>
        <strain evidence="2 3">NBRC 103110</strain>
    </source>
</reference>
<dbReference type="GO" id="GO:0003677">
    <property type="term" value="F:DNA binding"/>
    <property type="evidence" value="ECO:0007669"/>
    <property type="project" value="InterPro"/>
</dbReference>
<dbReference type="SUPFAM" id="SSF47413">
    <property type="entry name" value="lambda repressor-like DNA-binding domains"/>
    <property type="match status" value="1"/>
</dbReference>
<dbReference type="Proteomes" id="UP000321440">
    <property type="component" value="Unassembled WGS sequence"/>
</dbReference>
<dbReference type="Pfam" id="PF01381">
    <property type="entry name" value="HTH_3"/>
    <property type="match status" value="1"/>
</dbReference>
<keyword evidence="3" id="KW-1185">Reference proteome</keyword>
<dbReference type="InterPro" id="IPR010982">
    <property type="entry name" value="Lambda_DNA-bd_dom_sf"/>
</dbReference>
<dbReference type="InterPro" id="IPR001387">
    <property type="entry name" value="Cro/C1-type_HTH"/>
</dbReference>
<dbReference type="RefSeq" id="WP_146816825.1">
    <property type="nucleotide sequence ID" value="NZ_BJYA01000013.1"/>
</dbReference>
<dbReference type="InterPro" id="IPR041315">
    <property type="entry name" value="PlcR_TPR"/>
</dbReference>
<dbReference type="SMART" id="SM00028">
    <property type="entry name" value="TPR"/>
    <property type="match status" value="3"/>
</dbReference>
<evidence type="ECO:0000313" key="3">
    <source>
        <dbReference type="Proteomes" id="UP000321440"/>
    </source>
</evidence>
<feature type="domain" description="HTH cro/C1-type" evidence="1">
    <location>
        <begin position="9"/>
        <end position="62"/>
    </location>
</feature>
<evidence type="ECO:0000259" key="1">
    <source>
        <dbReference type="PROSITE" id="PS50943"/>
    </source>
</evidence>
<sequence>MNLTVGEKIKDLRKRLNISQAGLANGVCSQSELSRIERDQHQPSYMTLKGIADKLGVNITHFLSDTNSEREDYMQEVWKQLDKARRDRDYETIEDIIKVEQNNPSFQSQQARRNLMWHKSMVQYHLYNDFELAMSTLKDCLSLSSFDRFSAEINIQVLCSLGIMSRNEGLLYEAKSYHEQAYDLINEITNLNDKRIIAKVRYNLAKVYTDLNEIEKSLKVCHQGLSYCREYEDLYTFAEFHYQIGRNLLKKGHVELGIEYWKKAKFLFELEGKENLSNIIEHDIQSFQEHESV</sequence>
<dbReference type="PANTHER" id="PTHR37038:SF14">
    <property type="entry name" value="TRANSCRIPTIONAL ACTIVATOR"/>
    <property type="match status" value="1"/>
</dbReference>
<dbReference type="PANTHER" id="PTHR37038">
    <property type="entry name" value="TRANSCRIPTIONAL REGULATOR-RELATED"/>
    <property type="match status" value="1"/>
</dbReference>
<dbReference type="EMBL" id="BJYA01000013">
    <property type="protein sequence ID" value="GEN46206.1"/>
    <property type="molecule type" value="Genomic_DNA"/>
</dbReference>
<accession>A0A511W527</accession>
<dbReference type="InterPro" id="IPR019734">
    <property type="entry name" value="TPR_rpt"/>
</dbReference>